<accession>A0A101MJS8</accession>
<dbReference type="InterPro" id="IPR007497">
    <property type="entry name" value="SIMPL/DUF541"/>
</dbReference>
<proteinExistence type="predicted"/>
<comment type="caution">
    <text evidence="1">The sequence shown here is derived from an EMBL/GenBank/DDBJ whole genome shotgun (WGS) entry which is preliminary data.</text>
</comment>
<protein>
    <submittedName>
        <fullName evidence="1">Uncharacterized protein</fullName>
    </submittedName>
</protein>
<evidence type="ECO:0000313" key="2">
    <source>
        <dbReference type="Proteomes" id="UP000055045"/>
    </source>
</evidence>
<dbReference type="Pfam" id="PF04402">
    <property type="entry name" value="SIMPL"/>
    <property type="match status" value="1"/>
</dbReference>
<reference evidence="1 2" key="1">
    <citation type="submission" date="2015-10" db="EMBL/GenBank/DDBJ databases">
        <title>Genome sequencing of Penicillium freii.</title>
        <authorList>
            <person name="Nguyen H.D."/>
            <person name="Visagie C.M."/>
            <person name="Seifert K.A."/>
        </authorList>
    </citation>
    <scope>NUCLEOTIDE SEQUENCE [LARGE SCALE GENOMIC DNA]</scope>
    <source>
        <strain evidence="1 2">DAOM 242723</strain>
    </source>
</reference>
<gene>
    <name evidence="1" type="ORF">ACN42_g5263</name>
</gene>
<dbReference type="AlphaFoldDB" id="A0A101MJS8"/>
<name>A0A101MJS8_PENFR</name>
<evidence type="ECO:0000313" key="1">
    <source>
        <dbReference type="EMBL" id="KUM61857.1"/>
    </source>
</evidence>
<sequence length="233" mass="26494">MTCFTMTLRGHYTARRFPERAMIHLIIESSGESEETVSREVIVTCNSLREILEALCLREENGTVKPEAAVSSISASHIHLVSEDLNTNNPIGDLSNRPRMHNATITFYTIFCDFNEMHKFIQKLDGYHNARLKDVSWYLTDATNHEVGAQSRKGALLDAVMKANQYAAAIDLEEVEAVELKEIDPLPLNPEAYPQRPTYRHSSGVDLMPQDIVRNCAVEVYFEALRRRFTGYE</sequence>
<dbReference type="EMBL" id="LLXE01000119">
    <property type="protein sequence ID" value="KUM61857.1"/>
    <property type="molecule type" value="Genomic_DNA"/>
</dbReference>
<organism evidence="1 2">
    <name type="scientific">Penicillium freii</name>
    <dbReference type="NCBI Taxonomy" id="48697"/>
    <lineage>
        <taxon>Eukaryota</taxon>
        <taxon>Fungi</taxon>
        <taxon>Dikarya</taxon>
        <taxon>Ascomycota</taxon>
        <taxon>Pezizomycotina</taxon>
        <taxon>Eurotiomycetes</taxon>
        <taxon>Eurotiomycetidae</taxon>
        <taxon>Eurotiales</taxon>
        <taxon>Aspergillaceae</taxon>
        <taxon>Penicillium</taxon>
    </lineage>
</organism>
<keyword evidence="2" id="KW-1185">Reference proteome</keyword>
<dbReference type="Proteomes" id="UP000055045">
    <property type="component" value="Unassembled WGS sequence"/>
</dbReference>